<dbReference type="Pfam" id="PF00800">
    <property type="entry name" value="PDT"/>
    <property type="match status" value="1"/>
</dbReference>
<comment type="pathway">
    <text evidence="5">Metabolic intermediate biosynthesis; prephenate biosynthesis; prephenate from chorismate: step 1/1.</text>
</comment>
<keyword evidence="14" id="KW-0456">Lyase</keyword>
<dbReference type="EC" id="5.4.99.5" evidence="6"/>
<evidence type="ECO:0000256" key="7">
    <source>
        <dbReference type="ARBA" id="ARBA00013147"/>
    </source>
</evidence>
<dbReference type="AlphaFoldDB" id="A0A8D4VSF0"/>
<evidence type="ECO:0000259" key="22">
    <source>
        <dbReference type="PROSITE" id="PS51671"/>
    </source>
</evidence>
<dbReference type="GO" id="GO:0004664">
    <property type="term" value="F:prephenate dehydratase activity"/>
    <property type="evidence" value="ECO:0007669"/>
    <property type="project" value="UniProtKB-EC"/>
</dbReference>
<comment type="subcellular location">
    <subcellularLocation>
        <location evidence="3">Cytoplasm</location>
    </subcellularLocation>
</comment>
<dbReference type="FunFam" id="3.40.190.10:FF:000034">
    <property type="entry name" value="Chorismate mutase/prephenate dehydratase"/>
    <property type="match status" value="1"/>
</dbReference>
<comment type="catalytic activity">
    <reaction evidence="18">
        <text>prephenate + H(+) = 3-phenylpyruvate + CO2 + H2O</text>
        <dbReference type="Rhea" id="RHEA:21648"/>
        <dbReference type="ChEBI" id="CHEBI:15377"/>
        <dbReference type="ChEBI" id="CHEBI:15378"/>
        <dbReference type="ChEBI" id="CHEBI:16526"/>
        <dbReference type="ChEBI" id="CHEBI:18005"/>
        <dbReference type="ChEBI" id="CHEBI:29934"/>
        <dbReference type="EC" id="4.2.1.51"/>
    </reaction>
</comment>
<proteinExistence type="predicted"/>
<evidence type="ECO:0000313" key="24">
    <source>
        <dbReference type="Proteomes" id="UP000824988"/>
    </source>
</evidence>
<gene>
    <name evidence="23" type="primary">pheA</name>
    <name evidence="23" type="ORF">MoryE10_22950</name>
</gene>
<dbReference type="SMART" id="SM00830">
    <property type="entry name" value="CM_2"/>
    <property type="match status" value="1"/>
</dbReference>
<keyword evidence="24" id="KW-1185">Reference proteome</keyword>
<dbReference type="InterPro" id="IPR008242">
    <property type="entry name" value="Chor_mutase/pphenate_deHydtase"/>
</dbReference>
<dbReference type="InterPro" id="IPR002701">
    <property type="entry name" value="CM_II_prokaryot"/>
</dbReference>
<evidence type="ECO:0000256" key="1">
    <source>
        <dbReference type="ARBA" id="ARBA00000824"/>
    </source>
</evidence>
<evidence type="ECO:0000256" key="16">
    <source>
        <dbReference type="ARBA" id="ARBA00031175"/>
    </source>
</evidence>
<dbReference type="FunFam" id="3.40.190.10:FF:000029">
    <property type="entry name" value="Chorismate mutase/Prephenate dehydratase"/>
    <property type="match status" value="1"/>
</dbReference>
<keyword evidence="12" id="KW-0584">Phenylalanine biosynthesis</keyword>
<dbReference type="PROSITE" id="PS51168">
    <property type="entry name" value="CHORISMATE_MUT_2"/>
    <property type="match status" value="1"/>
</dbReference>
<organism evidence="23 24">
    <name type="scientific">Methylogaea oryzae</name>
    <dbReference type="NCBI Taxonomy" id="1295382"/>
    <lineage>
        <taxon>Bacteria</taxon>
        <taxon>Pseudomonadati</taxon>
        <taxon>Pseudomonadota</taxon>
        <taxon>Gammaproteobacteria</taxon>
        <taxon>Methylococcales</taxon>
        <taxon>Methylococcaceae</taxon>
        <taxon>Methylogaea</taxon>
    </lineage>
</organism>
<dbReference type="Proteomes" id="UP000824988">
    <property type="component" value="Chromosome"/>
</dbReference>
<dbReference type="GO" id="GO:0009094">
    <property type="term" value="P:L-phenylalanine biosynthetic process"/>
    <property type="evidence" value="ECO:0007669"/>
    <property type="project" value="UniProtKB-UniPathway"/>
</dbReference>
<dbReference type="PROSITE" id="PS51671">
    <property type="entry name" value="ACT"/>
    <property type="match status" value="1"/>
</dbReference>
<dbReference type="NCBIfam" id="NF008865">
    <property type="entry name" value="PRK11898.1"/>
    <property type="match status" value="1"/>
</dbReference>
<dbReference type="PIRSF" id="PIRSF001500">
    <property type="entry name" value="Chor_mut_pdt_Ppr"/>
    <property type="match status" value="1"/>
</dbReference>
<feature type="domain" description="Prephenate dehydratase" evidence="21">
    <location>
        <begin position="91"/>
        <end position="266"/>
    </location>
</feature>
<evidence type="ECO:0000256" key="15">
    <source>
        <dbReference type="ARBA" id="ARBA00023268"/>
    </source>
</evidence>
<dbReference type="PROSITE" id="PS00857">
    <property type="entry name" value="PREPHENATE_DEHYDR_1"/>
    <property type="match status" value="1"/>
</dbReference>
<dbReference type="InterPro" id="IPR001086">
    <property type="entry name" value="Preph_deHydtase"/>
</dbReference>
<keyword evidence="11" id="KW-0057">Aromatic amino acid biosynthesis</keyword>
<keyword evidence="13" id="KW-0413">Isomerase</keyword>
<feature type="domain" description="Chorismate mutase" evidence="20">
    <location>
        <begin position="1"/>
        <end position="91"/>
    </location>
</feature>
<dbReference type="CDD" id="cd04905">
    <property type="entry name" value="ACT_CM-PDT"/>
    <property type="match status" value="1"/>
</dbReference>
<keyword evidence="15" id="KW-0511">Multifunctional enzyme</keyword>
<evidence type="ECO:0000256" key="8">
    <source>
        <dbReference type="ARBA" id="ARBA00014401"/>
    </source>
</evidence>
<evidence type="ECO:0000259" key="20">
    <source>
        <dbReference type="PROSITE" id="PS51168"/>
    </source>
</evidence>
<accession>A0A8D4VSF0</accession>
<dbReference type="FunFam" id="1.20.59.10:FF:000004">
    <property type="entry name" value="Prephenate dehydratase"/>
    <property type="match status" value="1"/>
</dbReference>
<dbReference type="RefSeq" id="WP_221047105.1">
    <property type="nucleotide sequence ID" value="NZ_AP019782.1"/>
</dbReference>
<dbReference type="Pfam" id="PF01842">
    <property type="entry name" value="ACT"/>
    <property type="match status" value="1"/>
</dbReference>
<sequence>MTQPLSEIRKQIDALDAEILELFNRRARLAQEVAEAKLAAGETDNFYRPEREAQVLQRVRDLNQGPLDDDSVARLFRELMSACLALEKPLTVAFLGPAGTFSQQAAYKHFGHAVQAVPLPAIDEIFRAVESGDCQFGVVPVENSTEGVITHTLDSFLNSSLGICGEVSLRIHHNLMGKQADLAAIRKVFSHQQSLAQCRRWLDRYLPGAERVAVSSNAEAARLAAETPDSAAVAGETAADIYGLAVLQRNIEDEADNTTRFLVIGRLAVGPTGRDKTSLLISTGNQPGALHRALAPFAQHGISMSKIESRPSRRGAWDYVFFIDVEGHRDDAGVAEALRVAQAEVSFVKVLGSYPRAQA</sequence>
<evidence type="ECO:0000256" key="19">
    <source>
        <dbReference type="SAM" id="Coils"/>
    </source>
</evidence>
<evidence type="ECO:0000256" key="17">
    <source>
        <dbReference type="ARBA" id="ARBA00031520"/>
    </source>
</evidence>
<dbReference type="CDD" id="cd13630">
    <property type="entry name" value="PBP2_PDT_1"/>
    <property type="match status" value="1"/>
</dbReference>
<evidence type="ECO:0000256" key="10">
    <source>
        <dbReference type="ARBA" id="ARBA00022605"/>
    </source>
</evidence>
<evidence type="ECO:0000256" key="2">
    <source>
        <dbReference type="ARBA" id="ARBA00002364"/>
    </source>
</evidence>
<dbReference type="PROSITE" id="PS51171">
    <property type="entry name" value="PREPHENATE_DEHYDR_3"/>
    <property type="match status" value="1"/>
</dbReference>
<dbReference type="KEGG" id="moz:MoryE10_22950"/>
<feature type="domain" description="ACT" evidence="22">
    <location>
        <begin position="278"/>
        <end position="355"/>
    </location>
</feature>
<name>A0A8D4VSF0_9GAMM</name>
<evidence type="ECO:0000313" key="23">
    <source>
        <dbReference type="EMBL" id="BBL71689.1"/>
    </source>
</evidence>
<keyword evidence="9" id="KW-0963">Cytoplasm</keyword>
<comment type="catalytic activity">
    <reaction evidence="1">
        <text>chorismate = prephenate</text>
        <dbReference type="Rhea" id="RHEA:13897"/>
        <dbReference type="ChEBI" id="CHEBI:29748"/>
        <dbReference type="ChEBI" id="CHEBI:29934"/>
        <dbReference type="EC" id="5.4.99.5"/>
    </reaction>
</comment>
<dbReference type="GO" id="GO:0004106">
    <property type="term" value="F:chorismate mutase activity"/>
    <property type="evidence" value="ECO:0007669"/>
    <property type="project" value="UniProtKB-EC"/>
</dbReference>
<comment type="pathway">
    <text evidence="4">Amino-acid biosynthesis; L-phenylalanine biosynthesis; phenylpyruvate from prephenate: step 1/1.</text>
</comment>
<dbReference type="PANTHER" id="PTHR21022">
    <property type="entry name" value="PREPHENATE DEHYDRATASE P PROTEIN"/>
    <property type="match status" value="1"/>
</dbReference>
<dbReference type="PROSITE" id="PS00858">
    <property type="entry name" value="PREPHENATE_DEHYDR_2"/>
    <property type="match status" value="1"/>
</dbReference>
<dbReference type="GO" id="GO:0046417">
    <property type="term" value="P:chorismate metabolic process"/>
    <property type="evidence" value="ECO:0007669"/>
    <property type="project" value="InterPro"/>
</dbReference>
<evidence type="ECO:0000256" key="12">
    <source>
        <dbReference type="ARBA" id="ARBA00023222"/>
    </source>
</evidence>
<evidence type="ECO:0000256" key="11">
    <source>
        <dbReference type="ARBA" id="ARBA00023141"/>
    </source>
</evidence>
<evidence type="ECO:0000259" key="21">
    <source>
        <dbReference type="PROSITE" id="PS51171"/>
    </source>
</evidence>
<dbReference type="Pfam" id="PF01817">
    <property type="entry name" value="CM_2"/>
    <property type="match status" value="1"/>
</dbReference>
<evidence type="ECO:0000256" key="14">
    <source>
        <dbReference type="ARBA" id="ARBA00023239"/>
    </source>
</evidence>
<dbReference type="InterPro" id="IPR010957">
    <property type="entry name" value="G/b/e-P-prot_chorismate_mutase"/>
</dbReference>
<feature type="coiled-coil region" evidence="19">
    <location>
        <begin position="5"/>
        <end position="32"/>
    </location>
</feature>
<dbReference type="UniPathway" id="UPA00121">
    <property type="reaction ID" value="UER00345"/>
</dbReference>
<keyword evidence="19" id="KW-0175">Coiled coil</keyword>
<protein>
    <recommendedName>
        <fullName evidence="8">Bifunctional chorismate mutase/prephenate dehydratase</fullName>
        <ecNumber evidence="7">4.2.1.51</ecNumber>
        <ecNumber evidence="6">5.4.99.5</ecNumber>
    </recommendedName>
    <alternativeName>
        <fullName evidence="17">Chorismate mutase-prephenate dehydratase</fullName>
    </alternativeName>
    <alternativeName>
        <fullName evidence="16">p-protein</fullName>
    </alternativeName>
</protein>
<dbReference type="FunFam" id="3.30.70.260:FF:000012">
    <property type="entry name" value="Prephenate dehydratase"/>
    <property type="match status" value="1"/>
</dbReference>
<reference evidence="23" key="1">
    <citation type="submission" date="2019-06" db="EMBL/GenBank/DDBJ databases">
        <title>Complete genome sequence of Methylogaea oryzae strain JCM16910.</title>
        <authorList>
            <person name="Asakawa S."/>
        </authorList>
    </citation>
    <scope>NUCLEOTIDE SEQUENCE</scope>
    <source>
        <strain evidence="23">E10</strain>
    </source>
</reference>
<dbReference type="GO" id="GO:0005737">
    <property type="term" value="C:cytoplasm"/>
    <property type="evidence" value="ECO:0007669"/>
    <property type="project" value="UniProtKB-SubCell"/>
</dbReference>
<comment type="function">
    <text evidence="2">Catalyzes the Claisen rearrangement of chorismate to prephenate and the decarboxylation/dehydration of prephenate to phenylpyruvate.</text>
</comment>
<evidence type="ECO:0000256" key="6">
    <source>
        <dbReference type="ARBA" id="ARBA00012404"/>
    </source>
</evidence>
<evidence type="ECO:0000256" key="5">
    <source>
        <dbReference type="ARBA" id="ARBA00004817"/>
    </source>
</evidence>
<evidence type="ECO:0000256" key="9">
    <source>
        <dbReference type="ARBA" id="ARBA00022490"/>
    </source>
</evidence>
<evidence type="ECO:0000256" key="3">
    <source>
        <dbReference type="ARBA" id="ARBA00004496"/>
    </source>
</evidence>
<dbReference type="NCBIfam" id="TIGR01807">
    <property type="entry name" value="CM_P2"/>
    <property type="match status" value="1"/>
</dbReference>
<dbReference type="PANTHER" id="PTHR21022:SF19">
    <property type="entry name" value="PREPHENATE DEHYDRATASE-RELATED"/>
    <property type="match status" value="1"/>
</dbReference>
<dbReference type="InterPro" id="IPR018528">
    <property type="entry name" value="Preph_deHydtase_CS"/>
</dbReference>
<dbReference type="EC" id="4.2.1.51" evidence="7"/>
<evidence type="ECO:0000256" key="4">
    <source>
        <dbReference type="ARBA" id="ARBA00004741"/>
    </source>
</evidence>
<evidence type="ECO:0000256" key="18">
    <source>
        <dbReference type="ARBA" id="ARBA00047848"/>
    </source>
</evidence>
<keyword evidence="10" id="KW-0028">Amino-acid biosynthesis</keyword>
<evidence type="ECO:0000256" key="13">
    <source>
        <dbReference type="ARBA" id="ARBA00023235"/>
    </source>
</evidence>
<dbReference type="EMBL" id="AP019782">
    <property type="protein sequence ID" value="BBL71689.1"/>
    <property type="molecule type" value="Genomic_DNA"/>
</dbReference>
<dbReference type="InterPro" id="IPR002912">
    <property type="entry name" value="ACT_dom"/>
</dbReference>